<dbReference type="SMART" id="SM00220">
    <property type="entry name" value="S_TKc"/>
    <property type="match status" value="1"/>
</dbReference>
<keyword evidence="5 10" id="KW-0418">Kinase</keyword>
<dbReference type="PANTHER" id="PTHR44899">
    <property type="entry name" value="CAMK FAMILY PROTEIN KINASE"/>
    <property type="match status" value="1"/>
</dbReference>
<dbReference type="AlphaFoldDB" id="A0A5J4VXP6"/>
<keyword evidence="4" id="KW-0547">Nucleotide-binding</keyword>
<accession>A0A5J4VXP6</accession>
<comment type="caution">
    <text evidence="10">The sequence shown here is derived from an EMBL/GenBank/DDBJ whole genome shotgun (WGS) entry which is preliminary data.</text>
</comment>
<evidence type="ECO:0000313" key="10">
    <source>
        <dbReference type="EMBL" id="KAA6387375.1"/>
    </source>
</evidence>
<evidence type="ECO:0000256" key="8">
    <source>
        <dbReference type="ARBA" id="ARBA00048679"/>
    </source>
</evidence>
<dbReference type="InterPro" id="IPR008271">
    <property type="entry name" value="Ser/Thr_kinase_AS"/>
</dbReference>
<keyword evidence="2 10" id="KW-0723">Serine/threonine-protein kinase</keyword>
<protein>
    <recommendedName>
        <fullName evidence="1">non-specific serine/threonine protein kinase</fullName>
        <ecNumber evidence="1">2.7.11.1</ecNumber>
    </recommendedName>
</protein>
<dbReference type="EC" id="2.7.11.1" evidence="1"/>
<dbReference type="EMBL" id="SNRW01004402">
    <property type="protein sequence ID" value="KAA6387375.1"/>
    <property type="molecule type" value="Genomic_DNA"/>
</dbReference>
<dbReference type="InterPro" id="IPR051131">
    <property type="entry name" value="NEK_Ser/Thr_kinase_NIMA"/>
</dbReference>
<dbReference type="SUPFAM" id="SSF56112">
    <property type="entry name" value="Protein kinase-like (PK-like)"/>
    <property type="match status" value="1"/>
</dbReference>
<evidence type="ECO:0000256" key="4">
    <source>
        <dbReference type="ARBA" id="ARBA00022741"/>
    </source>
</evidence>
<comment type="catalytic activity">
    <reaction evidence="7">
        <text>L-threonyl-[protein] + ATP = O-phospho-L-threonyl-[protein] + ADP + H(+)</text>
        <dbReference type="Rhea" id="RHEA:46608"/>
        <dbReference type="Rhea" id="RHEA-COMP:11060"/>
        <dbReference type="Rhea" id="RHEA-COMP:11605"/>
        <dbReference type="ChEBI" id="CHEBI:15378"/>
        <dbReference type="ChEBI" id="CHEBI:30013"/>
        <dbReference type="ChEBI" id="CHEBI:30616"/>
        <dbReference type="ChEBI" id="CHEBI:61977"/>
        <dbReference type="ChEBI" id="CHEBI:456216"/>
        <dbReference type="EC" id="2.7.11.1"/>
    </reaction>
</comment>
<keyword evidence="6" id="KW-0067">ATP-binding</keyword>
<dbReference type="PANTHER" id="PTHR44899:SF7">
    <property type="entry name" value="NIMA-RELATED KINASE"/>
    <property type="match status" value="1"/>
</dbReference>
<feature type="domain" description="Protein kinase" evidence="9">
    <location>
        <begin position="1"/>
        <end position="179"/>
    </location>
</feature>
<dbReference type="Gene3D" id="1.10.510.10">
    <property type="entry name" value="Transferase(Phosphotransferase) domain 1"/>
    <property type="match status" value="1"/>
</dbReference>
<proteinExistence type="predicted"/>
<dbReference type="Gene3D" id="3.30.200.20">
    <property type="entry name" value="Phosphorylase Kinase, domain 1"/>
    <property type="match status" value="1"/>
</dbReference>
<dbReference type="InterPro" id="IPR000719">
    <property type="entry name" value="Prot_kinase_dom"/>
</dbReference>
<organism evidence="10 11">
    <name type="scientific">Streblomastix strix</name>
    <dbReference type="NCBI Taxonomy" id="222440"/>
    <lineage>
        <taxon>Eukaryota</taxon>
        <taxon>Metamonada</taxon>
        <taxon>Preaxostyla</taxon>
        <taxon>Oxymonadida</taxon>
        <taxon>Streblomastigidae</taxon>
        <taxon>Streblomastix</taxon>
    </lineage>
</organism>
<dbReference type="PROSITE" id="PS00108">
    <property type="entry name" value="PROTEIN_KINASE_ST"/>
    <property type="match status" value="1"/>
</dbReference>
<dbReference type="GO" id="GO:0005524">
    <property type="term" value="F:ATP binding"/>
    <property type="evidence" value="ECO:0007669"/>
    <property type="project" value="UniProtKB-KW"/>
</dbReference>
<dbReference type="Pfam" id="PF00069">
    <property type="entry name" value="Pkinase"/>
    <property type="match status" value="1"/>
</dbReference>
<evidence type="ECO:0000313" key="11">
    <source>
        <dbReference type="Proteomes" id="UP000324800"/>
    </source>
</evidence>
<gene>
    <name evidence="10" type="ORF">EZS28_017100</name>
</gene>
<evidence type="ECO:0000256" key="1">
    <source>
        <dbReference type="ARBA" id="ARBA00012513"/>
    </source>
</evidence>
<evidence type="ECO:0000256" key="6">
    <source>
        <dbReference type="ARBA" id="ARBA00022840"/>
    </source>
</evidence>
<sequence length="179" mass="20410">MIGKGSSGTAFCVRRKIDGAMYCLKRIPIANLPILDQQHAIQEVFLLSRLQSPFIVHYFDSFADGINLNVVMEFADKGTLGSFIQKHKEQNKQISEDVIWRFFIEIALGLSYIHELHILHRDIKTENIFLAGVNSFVKIGDFGVAKQLQDGTLRSSQNRYSYKKESEQIGNILISLLYK</sequence>
<evidence type="ECO:0000256" key="5">
    <source>
        <dbReference type="ARBA" id="ARBA00022777"/>
    </source>
</evidence>
<reference evidence="10 11" key="1">
    <citation type="submission" date="2019-03" db="EMBL/GenBank/DDBJ databases">
        <title>Single cell metagenomics reveals metabolic interactions within the superorganism composed of flagellate Streblomastix strix and complex community of Bacteroidetes bacteria on its surface.</title>
        <authorList>
            <person name="Treitli S.C."/>
            <person name="Kolisko M."/>
            <person name="Husnik F."/>
            <person name="Keeling P."/>
            <person name="Hampl V."/>
        </authorList>
    </citation>
    <scope>NUCLEOTIDE SEQUENCE [LARGE SCALE GENOMIC DNA]</scope>
    <source>
        <strain evidence="10">ST1C</strain>
    </source>
</reference>
<evidence type="ECO:0000256" key="7">
    <source>
        <dbReference type="ARBA" id="ARBA00047899"/>
    </source>
</evidence>
<dbReference type="PROSITE" id="PS50011">
    <property type="entry name" value="PROTEIN_KINASE_DOM"/>
    <property type="match status" value="1"/>
</dbReference>
<dbReference type="OrthoDB" id="248923at2759"/>
<name>A0A5J4VXP6_9EUKA</name>
<evidence type="ECO:0000256" key="2">
    <source>
        <dbReference type="ARBA" id="ARBA00022527"/>
    </source>
</evidence>
<evidence type="ECO:0000256" key="3">
    <source>
        <dbReference type="ARBA" id="ARBA00022679"/>
    </source>
</evidence>
<dbReference type="Proteomes" id="UP000324800">
    <property type="component" value="Unassembled WGS sequence"/>
</dbReference>
<keyword evidence="3" id="KW-0808">Transferase</keyword>
<dbReference type="InterPro" id="IPR011009">
    <property type="entry name" value="Kinase-like_dom_sf"/>
</dbReference>
<evidence type="ECO:0000259" key="9">
    <source>
        <dbReference type="PROSITE" id="PS50011"/>
    </source>
</evidence>
<comment type="catalytic activity">
    <reaction evidence="8">
        <text>L-seryl-[protein] + ATP = O-phospho-L-seryl-[protein] + ADP + H(+)</text>
        <dbReference type="Rhea" id="RHEA:17989"/>
        <dbReference type="Rhea" id="RHEA-COMP:9863"/>
        <dbReference type="Rhea" id="RHEA-COMP:11604"/>
        <dbReference type="ChEBI" id="CHEBI:15378"/>
        <dbReference type="ChEBI" id="CHEBI:29999"/>
        <dbReference type="ChEBI" id="CHEBI:30616"/>
        <dbReference type="ChEBI" id="CHEBI:83421"/>
        <dbReference type="ChEBI" id="CHEBI:456216"/>
        <dbReference type="EC" id="2.7.11.1"/>
    </reaction>
</comment>
<dbReference type="GO" id="GO:0004674">
    <property type="term" value="F:protein serine/threonine kinase activity"/>
    <property type="evidence" value="ECO:0007669"/>
    <property type="project" value="UniProtKB-KW"/>
</dbReference>